<evidence type="ECO:0000313" key="2">
    <source>
        <dbReference type="EMBL" id="BBH24395.1"/>
    </source>
</evidence>
<dbReference type="GO" id="GO:0030153">
    <property type="term" value="P:bacteriocin immunity"/>
    <property type="evidence" value="ECO:0007669"/>
    <property type="project" value="InterPro"/>
</dbReference>
<evidence type="ECO:0000259" key="1">
    <source>
        <dbReference type="Pfam" id="PF06713"/>
    </source>
</evidence>
<name>A0A3G9J7S4_9BACL</name>
<dbReference type="OrthoDB" id="2436858at2"/>
<evidence type="ECO:0000313" key="3">
    <source>
        <dbReference type="Proteomes" id="UP000275368"/>
    </source>
</evidence>
<dbReference type="RefSeq" id="WP_125664568.1">
    <property type="nucleotide sequence ID" value="NZ_AP019308.1"/>
</dbReference>
<proteinExistence type="predicted"/>
<feature type="domain" description="Uncharacterized protein YyaB-like PH" evidence="1">
    <location>
        <begin position="61"/>
        <end position="138"/>
    </location>
</feature>
<gene>
    <name evidence="2" type="primary">yyaB</name>
    <name evidence="2" type="ORF">Back11_57400</name>
</gene>
<dbReference type="Proteomes" id="UP000275368">
    <property type="component" value="Chromosome"/>
</dbReference>
<dbReference type="InterPro" id="IPR009589">
    <property type="entry name" value="PH_YyaB-like"/>
</dbReference>
<dbReference type="Pfam" id="PF06713">
    <property type="entry name" value="bPH_4"/>
    <property type="match status" value="1"/>
</dbReference>
<dbReference type="AlphaFoldDB" id="A0A3G9J7S4"/>
<sequence>MTFKTKRDRFFINLWVGLLLFINVIFLVPLIFSPPKAGELLTVIILDIIITGFLAWIAIDIKYVLLQDHLVVKGGLFKSRIQYRDITRITRNPNIWVGYKILFSQDALEVHYKTGILGSVIISPVDKELFINEMKKRNGNLKVEGGIY</sequence>
<keyword evidence="3" id="KW-1185">Reference proteome</keyword>
<dbReference type="EMBL" id="AP019308">
    <property type="protein sequence ID" value="BBH24395.1"/>
    <property type="molecule type" value="Genomic_DNA"/>
</dbReference>
<accession>A0A3G9J7S4</accession>
<reference evidence="2 3" key="1">
    <citation type="submission" date="2018-11" db="EMBL/GenBank/DDBJ databases">
        <title>Complete genome sequence of Paenibacillus baekrokdamisoli strain KCTC 33723.</title>
        <authorList>
            <person name="Kang S.W."/>
            <person name="Lee K.C."/>
            <person name="Kim K.K."/>
            <person name="Kim J.S."/>
            <person name="Kim D.S."/>
            <person name="Ko S.H."/>
            <person name="Yang S.H."/>
            <person name="Lee J.S."/>
        </authorList>
    </citation>
    <scope>NUCLEOTIDE SEQUENCE [LARGE SCALE GENOMIC DNA]</scope>
    <source>
        <strain evidence="2 3">KCTC 33723</strain>
    </source>
</reference>
<organism evidence="2 3">
    <name type="scientific">Paenibacillus baekrokdamisoli</name>
    <dbReference type="NCBI Taxonomy" id="1712516"/>
    <lineage>
        <taxon>Bacteria</taxon>
        <taxon>Bacillati</taxon>
        <taxon>Bacillota</taxon>
        <taxon>Bacilli</taxon>
        <taxon>Bacillales</taxon>
        <taxon>Paenibacillaceae</taxon>
        <taxon>Paenibacillus</taxon>
    </lineage>
</organism>
<protein>
    <recommendedName>
        <fullName evidence="1">Uncharacterized protein YyaB-like PH domain-containing protein</fullName>
    </recommendedName>
</protein>
<dbReference type="KEGG" id="pbk:Back11_57400"/>